<accession>A0AAE0BBX4</accession>
<dbReference type="Proteomes" id="UP001190700">
    <property type="component" value="Unassembled WGS sequence"/>
</dbReference>
<feature type="region of interest" description="Disordered" evidence="1">
    <location>
        <begin position="105"/>
        <end position="125"/>
    </location>
</feature>
<reference evidence="2 3" key="1">
    <citation type="journal article" date="2015" name="Genome Biol. Evol.">
        <title>Comparative Genomics of a Bacterivorous Green Alga Reveals Evolutionary Causalities and Consequences of Phago-Mixotrophic Mode of Nutrition.</title>
        <authorList>
            <person name="Burns J.A."/>
            <person name="Paasch A."/>
            <person name="Narechania A."/>
            <person name="Kim E."/>
        </authorList>
    </citation>
    <scope>NUCLEOTIDE SEQUENCE [LARGE SCALE GENOMIC DNA]</scope>
    <source>
        <strain evidence="2 3">PLY_AMNH</strain>
    </source>
</reference>
<gene>
    <name evidence="2" type="ORF">CYMTET_56550</name>
</gene>
<keyword evidence="3" id="KW-1185">Reference proteome</keyword>
<feature type="region of interest" description="Disordered" evidence="1">
    <location>
        <begin position="208"/>
        <end position="232"/>
    </location>
</feature>
<evidence type="ECO:0000256" key="1">
    <source>
        <dbReference type="SAM" id="MobiDB-lite"/>
    </source>
</evidence>
<comment type="caution">
    <text evidence="2">The sequence shown here is derived from an EMBL/GenBank/DDBJ whole genome shotgun (WGS) entry which is preliminary data.</text>
</comment>
<dbReference type="EMBL" id="LGRX02035799">
    <property type="protein sequence ID" value="KAK3233129.1"/>
    <property type="molecule type" value="Genomic_DNA"/>
</dbReference>
<organism evidence="2 3">
    <name type="scientific">Cymbomonas tetramitiformis</name>
    <dbReference type="NCBI Taxonomy" id="36881"/>
    <lineage>
        <taxon>Eukaryota</taxon>
        <taxon>Viridiplantae</taxon>
        <taxon>Chlorophyta</taxon>
        <taxon>Pyramimonadophyceae</taxon>
        <taxon>Pyramimonadales</taxon>
        <taxon>Pyramimonadaceae</taxon>
        <taxon>Cymbomonas</taxon>
    </lineage>
</organism>
<proteinExistence type="predicted"/>
<sequence>MFASLFTLDDATVVVRVEANKLLFSTLELIVKPRSPAADWLEESAAVSAFDGKRVLLELARRLLQSGRGFQGAADLLGVRFPANTDPQDGIADFNAALTAERRKNTLDDEEVKGQSIRSRSTPNTTHPWVSRLLVHDQRAAVDLLVIQQWARECHATHVERGTAQAGFRATSTGMTHGDSEAVKDLAEIILQLGKQLEQLEDKVDSYGFSARGRRSRSTPGGSRSIGSLPSR</sequence>
<dbReference type="AlphaFoldDB" id="A0AAE0BBX4"/>
<name>A0AAE0BBX4_9CHLO</name>
<evidence type="ECO:0000313" key="3">
    <source>
        <dbReference type="Proteomes" id="UP001190700"/>
    </source>
</evidence>
<protein>
    <submittedName>
        <fullName evidence="2">Uncharacterized protein</fullName>
    </submittedName>
</protein>
<evidence type="ECO:0000313" key="2">
    <source>
        <dbReference type="EMBL" id="KAK3233129.1"/>
    </source>
</evidence>
<feature type="compositionally biased region" description="Polar residues" evidence="1">
    <location>
        <begin position="116"/>
        <end position="125"/>
    </location>
</feature>
<feature type="compositionally biased region" description="Low complexity" evidence="1">
    <location>
        <begin position="218"/>
        <end position="232"/>
    </location>
</feature>